<name>A0A426XJG6_ENSVE</name>
<gene>
    <name evidence="1" type="ORF">B296_00058378</name>
</gene>
<evidence type="ECO:0000313" key="2">
    <source>
        <dbReference type="Proteomes" id="UP000287651"/>
    </source>
</evidence>
<proteinExistence type="predicted"/>
<evidence type="ECO:0000313" key="1">
    <source>
        <dbReference type="EMBL" id="RRT39616.1"/>
    </source>
</evidence>
<sequence length="55" mass="6065">SRQGLWLPLQLLEQGISGCARVEQRSRRDSEDRWGGAAGGSESVAVHRCREVTGR</sequence>
<comment type="caution">
    <text evidence="1">The sequence shown here is derived from an EMBL/GenBank/DDBJ whole genome shotgun (WGS) entry which is preliminary data.</text>
</comment>
<feature type="non-terminal residue" evidence="1">
    <location>
        <position position="1"/>
    </location>
</feature>
<organism evidence="1 2">
    <name type="scientific">Ensete ventricosum</name>
    <name type="common">Abyssinian banana</name>
    <name type="synonym">Musa ensete</name>
    <dbReference type="NCBI Taxonomy" id="4639"/>
    <lineage>
        <taxon>Eukaryota</taxon>
        <taxon>Viridiplantae</taxon>
        <taxon>Streptophyta</taxon>
        <taxon>Embryophyta</taxon>
        <taxon>Tracheophyta</taxon>
        <taxon>Spermatophyta</taxon>
        <taxon>Magnoliopsida</taxon>
        <taxon>Liliopsida</taxon>
        <taxon>Zingiberales</taxon>
        <taxon>Musaceae</taxon>
        <taxon>Ensete</taxon>
    </lineage>
</organism>
<dbReference type="EMBL" id="AMZH03020037">
    <property type="protein sequence ID" value="RRT39616.1"/>
    <property type="molecule type" value="Genomic_DNA"/>
</dbReference>
<accession>A0A426XJG6</accession>
<dbReference type="AlphaFoldDB" id="A0A426XJG6"/>
<dbReference type="Proteomes" id="UP000287651">
    <property type="component" value="Unassembled WGS sequence"/>
</dbReference>
<reference evidence="1 2" key="1">
    <citation type="journal article" date="2014" name="Agronomy (Basel)">
        <title>A Draft Genome Sequence for Ensete ventricosum, the Drought-Tolerant Tree Against Hunger.</title>
        <authorList>
            <person name="Harrison J."/>
            <person name="Moore K.A."/>
            <person name="Paszkiewicz K."/>
            <person name="Jones T."/>
            <person name="Grant M."/>
            <person name="Ambacheew D."/>
            <person name="Muzemil S."/>
            <person name="Studholme D.J."/>
        </authorList>
    </citation>
    <scope>NUCLEOTIDE SEQUENCE [LARGE SCALE GENOMIC DNA]</scope>
</reference>
<protein>
    <submittedName>
        <fullName evidence="1">Uncharacterized protein</fullName>
    </submittedName>
</protein>